<dbReference type="PANTHER" id="PTHR12428:SF66">
    <property type="entry name" value="MITOCHONDRIAL INNER MEMBRANE PROTEIN OXA1L"/>
    <property type="match status" value="1"/>
</dbReference>
<feature type="transmembrane region" description="Helical" evidence="10">
    <location>
        <begin position="253"/>
        <end position="276"/>
    </location>
</feature>
<feature type="transmembrane region" description="Helical" evidence="10">
    <location>
        <begin position="184"/>
        <end position="207"/>
    </location>
</feature>
<dbReference type="STRING" id="98765.A0A2R6NL23"/>
<protein>
    <recommendedName>
        <fullName evidence="11">Membrane insertase YidC/Oxa/ALB C-terminal domain-containing protein</fullName>
    </recommendedName>
</protein>
<dbReference type="Pfam" id="PF02096">
    <property type="entry name" value="60KD_IMP"/>
    <property type="match status" value="1"/>
</dbReference>
<keyword evidence="5" id="KW-0809">Transit peptide</keyword>
<dbReference type="GO" id="GO:0005743">
    <property type="term" value="C:mitochondrial inner membrane"/>
    <property type="evidence" value="ECO:0007669"/>
    <property type="project" value="UniProtKB-SubCell"/>
</dbReference>
<keyword evidence="13" id="KW-1185">Reference proteome</keyword>
<evidence type="ECO:0000256" key="7">
    <source>
        <dbReference type="ARBA" id="ARBA00023128"/>
    </source>
</evidence>
<comment type="caution">
    <text evidence="12">The sequence shown here is derived from an EMBL/GenBank/DDBJ whole genome shotgun (WGS) entry which is preliminary data.</text>
</comment>
<dbReference type="GO" id="GO:0032977">
    <property type="term" value="F:membrane insertase activity"/>
    <property type="evidence" value="ECO:0007669"/>
    <property type="project" value="InterPro"/>
</dbReference>
<dbReference type="PANTHER" id="PTHR12428">
    <property type="entry name" value="OXA1"/>
    <property type="match status" value="1"/>
</dbReference>
<evidence type="ECO:0000256" key="5">
    <source>
        <dbReference type="ARBA" id="ARBA00022946"/>
    </source>
</evidence>
<dbReference type="Proteomes" id="UP000186601">
    <property type="component" value="Unassembled WGS sequence"/>
</dbReference>
<dbReference type="InterPro" id="IPR028055">
    <property type="entry name" value="YidC/Oxa/ALB_C"/>
</dbReference>
<dbReference type="GO" id="GO:0032979">
    <property type="term" value="P:protein insertion into mitochondrial inner membrane from matrix"/>
    <property type="evidence" value="ECO:0007669"/>
    <property type="project" value="TreeGrafter"/>
</dbReference>
<organism evidence="12 13">
    <name type="scientific">Hermanssonia centrifuga</name>
    <dbReference type="NCBI Taxonomy" id="98765"/>
    <lineage>
        <taxon>Eukaryota</taxon>
        <taxon>Fungi</taxon>
        <taxon>Dikarya</taxon>
        <taxon>Basidiomycota</taxon>
        <taxon>Agaricomycotina</taxon>
        <taxon>Agaricomycetes</taxon>
        <taxon>Polyporales</taxon>
        <taxon>Meruliaceae</taxon>
        <taxon>Hermanssonia</taxon>
    </lineage>
</organism>
<evidence type="ECO:0000256" key="2">
    <source>
        <dbReference type="ARBA" id="ARBA00009877"/>
    </source>
</evidence>
<evidence type="ECO:0000259" key="11">
    <source>
        <dbReference type="Pfam" id="PF02096"/>
    </source>
</evidence>
<accession>A0A2R6NL23</accession>
<evidence type="ECO:0000256" key="10">
    <source>
        <dbReference type="SAM" id="Phobius"/>
    </source>
</evidence>
<comment type="subcellular location">
    <subcellularLocation>
        <location evidence="9">Membrane</location>
        <topology evidence="9">Multi-pass membrane protein</topology>
    </subcellularLocation>
    <subcellularLocation>
        <location evidence="1">Mitochondrion inner membrane</location>
        <topology evidence="1">Multi-pass membrane protein</topology>
    </subcellularLocation>
</comment>
<evidence type="ECO:0000256" key="3">
    <source>
        <dbReference type="ARBA" id="ARBA00022692"/>
    </source>
</evidence>
<evidence type="ECO:0000256" key="4">
    <source>
        <dbReference type="ARBA" id="ARBA00022792"/>
    </source>
</evidence>
<keyword evidence="3 9" id="KW-0812">Transmembrane</keyword>
<evidence type="ECO:0000313" key="13">
    <source>
        <dbReference type="Proteomes" id="UP000186601"/>
    </source>
</evidence>
<dbReference type="OrthoDB" id="2148490at2759"/>
<dbReference type="EMBL" id="MLYV02001119">
    <property type="protein sequence ID" value="PSR73026.1"/>
    <property type="molecule type" value="Genomic_DNA"/>
</dbReference>
<feature type="domain" description="Membrane insertase YidC/Oxa/ALB C-terminal" evidence="11">
    <location>
        <begin position="184"/>
        <end position="378"/>
    </location>
</feature>
<keyword evidence="4" id="KW-0999">Mitochondrion inner membrane</keyword>
<keyword evidence="8 10" id="KW-0472">Membrane</keyword>
<dbReference type="InterPro" id="IPR001708">
    <property type="entry name" value="YidC/ALB3/OXA1/COX18"/>
</dbReference>
<sequence length="430" mass="46928">MVIGIVCLANGRRLSGVVSTSIPRHVTSHSQARLLSTTILQRTRPSIRHQLHALPGNSRNLWGWSSKSPAIVASQDKITEEKVAVAHENLATSSTPIQPPAETTDLVDSTNIVNAVPDVVTAPSTGLPVDVVSSAPVDALTSLSTIPPPLHYGDFVALGLSRWTPAGFCQWGIETLQVFSGMPWFWTIVTATALSRVILFPFAVMGLRNTAKMAPHQKQISDLRDEMTAAQKAGNTLKMQAAILKQRMLYEKIGVSMGGMMLPVFMQLPVTLGMFFSVKSICELPVEQLKYSGVSFLPDLTVADPTYILPIAATLAINAQLSLSARDMASSPNVGHMINLFRGLSFLGFFWMMTFPSGITLYLLSSVVVMGLQSLVLRNPSVRRMLGIPVISAQFQNKSHSMLDSIKYARESWNKKLAEQKTTVTNTRRP</sequence>
<evidence type="ECO:0000256" key="9">
    <source>
        <dbReference type="RuleBase" id="RU003945"/>
    </source>
</evidence>
<evidence type="ECO:0000256" key="8">
    <source>
        <dbReference type="ARBA" id="ARBA00023136"/>
    </source>
</evidence>
<comment type="similarity">
    <text evidence="2 9">Belongs to the OXA1/ALB3/YidC family.</text>
</comment>
<evidence type="ECO:0000256" key="1">
    <source>
        <dbReference type="ARBA" id="ARBA00004448"/>
    </source>
</evidence>
<dbReference type="CDD" id="cd20069">
    <property type="entry name" value="5TM_Oxa1-like"/>
    <property type="match status" value="1"/>
</dbReference>
<evidence type="ECO:0000313" key="12">
    <source>
        <dbReference type="EMBL" id="PSR73026.1"/>
    </source>
</evidence>
<evidence type="ECO:0000256" key="6">
    <source>
        <dbReference type="ARBA" id="ARBA00022989"/>
    </source>
</evidence>
<name>A0A2R6NL23_9APHY</name>
<gene>
    <name evidence="12" type="ORF">PHLCEN_2v11130</name>
</gene>
<dbReference type="AlphaFoldDB" id="A0A2R6NL23"/>
<keyword evidence="6 10" id="KW-1133">Transmembrane helix</keyword>
<reference evidence="12 13" key="1">
    <citation type="submission" date="2018-02" db="EMBL/GenBank/DDBJ databases">
        <title>Genome sequence of the basidiomycete white-rot fungus Phlebia centrifuga.</title>
        <authorList>
            <person name="Granchi Z."/>
            <person name="Peng M."/>
            <person name="de Vries R.P."/>
            <person name="Hilden K."/>
            <person name="Makela M.R."/>
            <person name="Grigoriev I."/>
            <person name="Riley R."/>
        </authorList>
    </citation>
    <scope>NUCLEOTIDE SEQUENCE [LARGE SCALE GENOMIC DNA]</scope>
    <source>
        <strain evidence="12 13">FBCC195</strain>
    </source>
</reference>
<proteinExistence type="inferred from homology"/>
<keyword evidence="7" id="KW-0496">Mitochondrion</keyword>